<name>A0A7H8V9G4_STRSA</name>
<protein>
    <submittedName>
        <fullName evidence="2">Insulinase family protein</fullName>
    </submittedName>
</protein>
<dbReference type="PANTHER" id="PTHR11851">
    <property type="entry name" value="METALLOPROTEASE"/>
    <property type="match status" value="1"/>
</dbReference>
<gene>
    <name evidence="2" type="ORF">FFV08_12010</name>
</gene>
<dbReference type="NCBIfam" id="NF047422">
    <property type="entry name" value="YfmF_fam"/>
    <property type="match status" value="1"/>
</dbReference>
<dbReference type="Proteomes" id="UP000509410">
    <property type="component" value="Chromosome"/>
</dbReference>
<evidence type="ECO:0000259" key="1">
    <source>
        <dbReference type="Pfam" id="PF05193"/>
    </source>
</evidence>
<dbReference type="AlphaFoldDB" id="A0A7H8V9G4"/>
<dbReference type="SUPFAM" id="SSF63411">
    <property type="entry name" value="LuxS/MPP-like metallohydrolase"/>
    <property type="match status" value="2"/>
</dbReference>
<dbReference type="Gene3D" id="3.30.830.10">
    <property type="entry name" value="Metalloenzyme, LuxS/M16 peptidase-like"/>
    <property type="match status" value="2"/>
</dbReference>
<dbReference type="InterPro" id="IPR011249">
    <property type="entry name" value="Metalloenz_LuxS/M16"/>
</dbReference>
<dbReference type="EMBL" id="CP040556">
    <property type="protein sequence ID" value="QLB53234.1"/>
    <property type="molecule type" value="Genomic_DNA"/>
</dbReference>
<evidence type="ECO:0000313" key="2">
    <source>
        <dbReference type="EMBL" id="QLB53234.1"/>
    </source>
</evidence>
<reference evidence="2 3" key="1">
    <citation type="submission" date="2019-05" db="EMBL/GenBank/DDBJ databases">
        <title>The organization of the Streptococcus sanguinis genomes.</title>
        <authorList>
            <person name="Wu C.H."/>
            <person name="Chen Y.Y.M."/>
            <person name="Wang H.Y."/>
        </authorList>
    </citation>
    <scope>NUCLEOTIDE SEQUENCE [LARGE SCALE GENOMIC DNA]</scope>
    <source>
        <strain evidence="2 3">CGMH010</strain>
    </source>
</reference>
<dbReference type="Pfam" id="PF05193">
    <property type="entry name" value="Peptidase_M16_C"/>
    <property type="match status" value="1"/>
</dbReference>
<sequence length="419" mass="48319">MRGVMEITKGVRLHFIQSEKFKTNKIRVRFSAPMSKETVAGRVLTASMLETVNAVYPTSQAFRERLANLYGADYSTSLSRRGLVHYLDINLSFVRDKFLSRKNVLTDAMLDFLKASLFSPLVSQDAFDESAFEIEKKNILNDLEAEIENHFYHAHRELDKLFYEEEEMQMPRVGTIELIQKETAASSFAAFQQMLQENQIDFFFIGDFNEVAVREKIQSFNFAPRQQELQLVYQQEYSNVLREGLEQKDVHQSIIELGYHFPIQYGESEHLPLVVLNALLGGFAHSKLFVNLREKEGLAYTISSNFDIFSGMMRIYAGIDRSNRTRTVALINRQIVDLKRGNFSLEELNQTKKMLRNSVLLAQDRQNTILERAYMSSVLGKKFLSLEAWLEALEQVHKDDIVKAAGLLKLQAIYFMEGK</sequence>
<dbReference type="InterPro" id="IPR007863">
    <property type="entry name" value="Peptidase_M16_C"/>
</dbReference>
<accession>A0A7H8V9G4</accession>
<dbReference type="InterPro" id="IPR050361">
    <property type="entry name" value="MPP/UQCRC_Complex"/>
</dbReference>
<dbReference type="GO" id="GO:0046872">
    <property type="term" value="F:metal ion binding"/>
    <property type="evidence" value="ECO:0007669"/>
    <property type="project" value="InterPro"/>
</dbReference>
<organism evidence="2 3">
    <name type="scientific">Streptococcus sanguinis</name>
    <dbReference type="NCBI Taxonomy" id="1305"/>
    <lineage>
        <taxon>Bacteria</taxon>
        <taxon>Bacillati</taxon>
        <taxon>Bacillota</taxon>
        <taxon>Bacilli</taxon>
        <taxon>Lactobacillales</taxon>
        <taxon>Streptococcaceae</taxon>
        <taxon>Streptococcus</taxon>
    </lineage>
</organism>
<proteinExistence type="predicted"/>
<evidence type="ECO:0000313" key="3">
    <source>
        <dbReference type="Proteomes" id="UP000509410"/>
    </source>
</evidence>
<feature type="domain" description="Peptidase M16 C-terminal" evidence="1">
    <location>
        <begin position="189"/>
        <end position="355"/>
    </location>
</feature>
<dbReference type="PANTHER" id="PTHR11851:SF186">
    <property type="entry name" value="INACTIVE METALLOPROTEASE YMFF-RELATED"/>
    <property type="match status" value="1"/>
</dbReference>